<proteinExistence type="predicted"/>
<dbReference type="EMBL" id="CAAALY010268462">
    <property type="protein sequence ID" value="VEL41223.1"/>
    <property type="molecule type" value="Genomic_DNA"/>
</dbReference>
<organism evidence="1 2">
    <name type="scientific">Protopolystoma xenopodis</name>
    <dbReference type="NCBI Taxonomy" id="117903"/>
    <lineage>
        <taxon>Eukaryota</taxon>
        <taxon>Metazoa</taxon>
        <taxon>Spiralia</taxon>
        <taxon>Lophotrochozoa</taxon>
        <taxon>Platyhelminthes</taxon>
        <taxon>Monogenea</taxon>
        <taxon>Polyopisthocotylea</taxon>
        <taxon>Polystomatidea</taxon>
        <taxon>Polystomatidae</taxon>
        <taxon>Protopolystoma</taxon>
    </lineage>
</organism>
<dbReference type="AlphaFoldDB" id="A0A3S5BDB9"/>
<gene>
    <name evidence="1" type="ORF">PXEA_LOCUS34663</name>
</gene>
<comment type="caution">
    <text evidence="1">The sequence shown here is derived from an EMBL/GenBank/DDBJ whole genome shotgun (WGS) entry which is preliminary data.</text>
</comment>
<keyword evidence="2" id="KW-1185">Reference proteome</keyword>
<protein>
    <submittedName>
        <fullName evidence="1">Uncharacterized protein</fullName>
    </submittedName>
</protein>
<dbReference type="Proteomes" id="UP000784294">
    <property type="component" value="Unassembled WGS sequence"/>
</dbReference>
<reference evidence="1" key="1">
    <citation type="submission" date="2018-11" db="EMBL/GenBank/DDBJ databases">
        <authorList>
            <consortium name="Pathogen Informatics"/>
        </authorList>
    </citation>
    <scope>NUCLEOTIDE SEQUENCE</scope>
</reference>
<accession>A0A3S5BDB9</accession>
<name>A0A3S5BDB9_9PLAT</name>
<evidence type="ECO:0000313" key="2">
    <source>
        <dbReference type="Proteomes" id="UP000784294"/>
    </source>
</evidence>
<sequence>MGWCRRIVETLLGSCRLYAFEVAGEPQAGLTGTAVRGDDYVRPRRRYKLSSAECIRQHWPRLWLSYRNERVDKVAC</sequence>
<evidence type="ECO:0000313" key="1">
    <source>
        <dbReference type="EMBL" id="VEL41223.1"/>
    </source>
</evidence>